<keyword evidence="3" id="KW-1185">Reference proteome</keyword>
<evidence type="ECO:0000256" key="1">
    <source>
        <dbReference type="SAM" id="Phobius"/>
    </source>
</evidence>
<proteinExistence type="predicted"/>
<dbReference type="EMBL" id="JAEUBG010004634">
    <property type="protein sequence ID" value="KAH3681013.1"/>
    <property type="molecule type" value="Genomic_DNA"/>
</dbReference>
<feature type="transmembrane region" description="Helical" evidence="1">
    <location>
        <begin position="55"/>
        <end position="72"/>
    </location>
</feature>
<evidence type="ECO:0000313" key="3">
    <source>
        <dbReference type="Proteomes" id="UP000774326"/>
    </source>
</evidence>
<sequence>MSKESKATLAEASLANLMAFSVLAGKPTNETVASSSEVGKTTTVSKSLNNLGASMNWWYFGGITLVSVLILISKVSKELLISACLSKTSSFKPEMLMTLFLFGPSTVTFSDLEFKDLTNGARPSGTTTLAVKYLVSSSTISKMLCLASATPSMSPSIVTSSSAVSSSSEEPSYLPMLILVPVDSMIGFKFLPPAPMTTDLVLAGIVKVRETGLVN</sequence>
<dbReference type="AlphaFoldDB" id="A0A9P8PYU6"/>
<name>A0A9P8PYU6_WICPI</name>
<comment type="caution">
    <text evidence="2">The sequence shown here is derived from an EMBL/GenBank/DDBJ whole genome shotgun (WGS) entry which is preliminary data.</text>
</comment>
<accession>A0A9P8PYU6</accession>
<dbReference type="Proteomes" id="UP000774326">
    <property type="component" value="Unassembled WGS sequence"/>
</dbReference>
<organism evidence="2 3">
    <name type="scientific">Wickerhamomyces pijperi</name>
    <name type="common">Yeast</name>
    <name type="synonym">Pichia pijperi</name>
    <dbReference type="NCBI Taxonomy" id="599730"/>
    <lineage>
        <taxon>Eukaryota</taxon>
        <taxon>Fungi</taxon>
        <taxon>Dikarya</taxon>
        <taxon>Ascomycota</taxon>
        <taxon>Saccharomycotina</taxon>
        <taxon>Saccharomycetes</taxon>
        <taxon>Phaffomycetales</taxon>
        <taxon>Wickerhamomycetaceae</taxon>
        <taxon>Wickerhamomyces</taxon>
    </lineage>
</organism>
<reference evidence="2" key="1">
    <citation type="journal article" date="2021" name="Open Biol.">
        <title>Shared evolutionary footprints suggest mitochondrial oxidative damage underlies multiple complex I losses in fungi.</title>
        <authorList>
            <person name="Schikora-Tamarit M.A."/>
            <person name="Marcet-Houben M."/>
            <person name="Nosek J."/>
            <person name="Gabaldon T."/>
        </authorList>
    </citation>
    <scope>NUCLEOTIDE SEQUENCE</scope>
    <source>
        <strain evidence="2">CBS2887</strain>
    </source>
</reference>
<keyword evidence="1" id="KW-1133">Transmembrane helix</keyword>
<gene>
    <name evidence="2" type="ORF">WICPIJ_008021</name>
</gene>
<keyword evidence="1" id="KW-0472">Membrane</keyword>
<keyword evidence="1" id="KW-0812">Transmembrane</keyword>
<reference evidence="2" key="2">
    <citation type="submission" date="2021-01" db="EMBL/GenBank/DDBJ databases">
        <authorList>
            <person name="Schikora-Tamarit M.A."/>
        </authorList>
    </citation>
    <scope>NUCLEOTIDE SEQUENCE</scope>
    <source>
        <strain evidence="2">CBS2887</strain>
    </source>
</reference>
<protein>
    <submittedName>
        <fullName evidence="2">Uncharacterized protein</fullName>
    </submittedName>
</protein>
<evidence type="ECO:0000313" key="2">
    <source>
        <dbReference type="EMBL" id="KAH3681013.1"/>
    </source>
</evidence>